<organism evidence="2">
    <name type="scientific">uncultured marine group II/III euryarchaeote KM3_195_B08</name>
    <dbReference type="NCBI Taxonomy" id="1457970"/>
    <lineage>
        <taxon>Archaea</taxon>
        <taxon>Methanobacteriati</taxon>
        <taxon>Methanobacteriota</taxon>
        <taxon>environmental samples</taxon>
    </lineage>
</organism>
<dbReference type="InterPro" id="IPR052018">
    <property type="entry name" value="PHP_domain"/>
</dbReference>
<dbReference type="InterPro" id="IPR016195">
    <property type="entry name" value="Pol/histidinol_Pase-like"/>
</dbReference>
<dbReference type="GO" id="GO:0035312">
    <property type="term" value="F:5'-3' DNA exonuclease activity"/>
    <property type="evidence" value="ECO:0007669"/>
    <property type="project" value="TreeGrafter"/>
</dbReference>
<feature type="domain" description="Polymerase/histidinol phosphatase N-terminal" evidence="1">
    <location>
        <begin position="3"/>
        <end position="64"/>
    </location>
</feature>
<dbReference type="SUPFAM" id="SSF89550">
    <property type="entry name" value="PHP domain-like"/>
    <property type="match status" value="1"/>
</dbReference>
<dbReference type="InterPro" id="IPR003141">
    <property type="entry name" value="Pol/His_phosphatase_N"/>
</dbReference>
<dbReference type="InterPro" id="IPR004013">
    <property type="entry name" value="PHP_dom"/>
</dbReference>
<dbReference type="GO" id="GO:0004534">
    <property type="term" value="F:5'-3' RNA exonuclease activity"/>
    <property type="evidence" value="ECO:0007669"/>
    <property type="project" value="TreeGrafter"/>
</dbReference>
<dbReference type="PANTHER" id="PTHR42924:SF3">
    <property type="entry name" value="POLYMERASE_HISTIDINOL PHOSPHATASE N-TERMINAL DOMAIN-CONTAINING PROTEIN"/>
    <property type="match status" value="1"/>
</dbReference>
<sequence>MKIDFHVHTSFSPDASSTPKDLIKKSRELGILPAITDHNTINAHKFFKESKIPFIPGEEIKSDVGDLIALFIQEEIPKGTPFLDCLDKIKEQGGVSILPHGFDPYRSNVGSKYSEYAKKVDVVEIFNAHCLNQKQNNKAKEFAIKNKKLFSCGGDSHHLFEFGKTYAELPEFDLENPKSLLKSLKKIKIHGKILPFFTRVNVSIRSKFCQLKNLF</sequence>
<dbReference type="CDD" id="cd07432">
    <property type="entry name" value="PHP_HisPPase"/>
    <property type="match status" value="1"/>
</dbReference>
<dbReference type="EMBL" id="KF900780">
    <property type="protein sequence ID" value="AIF06759.1"/>
    <property type="molecule type" value="Genomic_DNA"/>
</dbReference>
<dbReference type="Pfam" id="PF13263">
    <property type="entry name" value="PHP_C"/>
    <property type="match status" value="1"/>
</dbReference>
<reference evidence="2" key="1">
    <citation type="journal article" date="2014" name="Genome Biol. Evol.">
        <title>Pangenome evidence for extensive interdomain horizontal transfer affecting lineage core and shell genes in uncultured planktonic thaumarchaeota and euryarchaeota.</title>
        <authorList>
            <person name="Deschamps P."/>
            <person name="Zivanovic Y."/>
            <person name="Moreira D."/>
            <person name="Rodriguez-Valera F."/>
            <person name="Lopez-Garcia P."/>
        </authorList>
    </citation>
    <scope>NUCLEOTIDE SEQUENCE</scope>
</reference>
<name>A0A075GSL5_9EURY</name>
<dbReference type="Gene3D" id="3.20.20.140">
    <property type="entry name" value="Metal-dependent hydrolases"/>
    <property type="match status" value="1"/>
</dbReference>
<dbReference type="PANTHER" id="PTHR42924">
    <property type="entry name" value="EXONUCLEASE"/>
    <property type="match status" value="1"/>
</dbReference>
<dbReference type="AlphaFoldDB" id="A0A075GSL5"/>
<evidence type="ECO:0000259" key="1">
    <source>
        <dbReference type="SMART" id="SM00481"/>
    </source>
</evidence>
<protein>
    <submittedName>
        <fullName evidence="2">PHP domain-containing protein</fullName>
    </submittedName>
</protein>
<dbReference type="SMART" id="SM00481">
    <property type="entry name" value="POLIIIAc"/>
    <property type="match status" value="1"/>
</dbReference>
<proteinExistence type="predicted"/>
<dbReference type="Pfam" id="PF02811">
    <property type="entry name" value="PHP"/>
    <property type="match status" value="1"/>
</dbReference>
<accession>A0A075GSL5</accession>
<evidence type="ECO:0000313" key="2">
    <source>
        <dbReference type="EMBL" id="AIF06759.1"/>
    </source>
</evidence>